<evidence type="ECO:0000313" key="8">
    <source>
        <dbReference type="EMBL" id="KZM35659.1"/>
    </source>
</evidence>
<dbReference type="InterPro" id="IPR046531">
    <property type="entry name" value="DUF6596"/>
</dbReference>
<feature type="domain" description="DUF6596" evidence="7">
    <location>
        <begin position="187"/>
        <end position="285"/>
    </location>
</feature>
<evidence type="ECO:0000256" key="3">
    <source>
        <dbReference type="ARBA" id="ARBA00023082"/>
    </source>
</evidence>
<dbReference type="PANTHER" id="PTHR47756:SF2">
    <property type="entry name" value="BLL6612 PROTEIN"/>
    <property type="match status" value="1"/>
</dbReference>
<proteinExistence type="inferred from homology"/>
<gene>
    <name evidence="9" type="ORF">OERS_31400</name>
    <name evidence="8" type="ORF">OJAG_16220</name>
</gene>
<dbReference type="Pfam" id="PF20239">
    <property type="entry name" value="DUF6596"/>
    <property type="match status" value="1"/>
</dbReference>
<dbReference type="PATRIC" id="fig|43678.3.peg.1701"/>
<evidence type="ECO:0000313" key="10">
    <source>
        <dbReference type="Proteomes" id="UP000076447"/>
    </source>
</evidence>
<keyword evidence="3" id="KW-0731">Sigma factor</keyword>
<evidence type="ECO:0000259" key="7">
    <source>
        <dbReference type="Pfam" id="PF20239"/>
    </source>
</evidence>
<name>A0A163RSV6_9CELL</name>
<feature type="domain" description="RNA polymerase sigma-70 region 2" evidence="5">
    <location>
        <begin position="15"/>
        <end position="76"/>
    </location>
</feature>
<evidence type="ECO:0000313" key="11">
    <source>
        <dbReference type="Proteomes" id="UP000093412"/>
    </source>
</evidence>
<keyword evidence="2" id="KW-0805">Transcription regulation</keyword>
<dbReference type="EMBL" id="LRIE01000067">
    <property type="protein sequence ID" value="KZM35659.1"/>
    <property type="molecule type" value="Genomic_DNA"/>
</dbReference>
<accession>A0A163RSV6</accession>
<evidence type="ECO:0000256" key="4">
    <source>
        <dbReference type="ARBA" id="ARBA00023163"/>
    </source>
</evidence>
<dbReference type="STRING" id="43678.OJAG_16220"/>
<dbReference type="Pfam" id="PF08281">
    <property type="entry name" value="Sigma70_r4_2"/>
    <property type="match status" value="1"/>
</dbReference>
<protein>
    <submittedName>
        <fullName evidence="8">RNA polymerase sigma factor</fullName>
    </submittedName>
</protein>
<dbReference type="Pfam" id="PF04542">
    <property type="entry name" value="Sigma70_r2"/>
    <property type="match status" value="1"/>
</dbReference>
<dbReference type="SUPFAM" id="SSF88946">
    <property type="entry name" value="Sigma2 domain of RNA polymerase sigma factors"/>
    <property type="match status" value="1"/>
</dbReference>
<comment type="similarity">
    <text evidence="1">Belongs to the sigma-70 factor family. ECF subfamily.</text>
</comment>
<keyword evidence="4" id="KW-0804">Transcription</keyword>
<dbReference type="GO" id="GO:0016987">
    <property type="term" value="F:sigma factor activity"/>
    <property type="evidence" value="ECO:0007669"/>
    <property type="project" value="UniProtKB-KW"/>
</dbReference>
<evidence type="ECO:0000256" key="1">
    <source>
        <dbReference type="ARBA" id="ARBA00010641"/>
    </source>
</evidence>
<evidence type="ECO:0000259" key="6">
    <source>
        <dbReference type="Pfam" id="PF08281"/>
    </source>
</evidence>
<dbReference type="Proteomes" id="UP000093412">
    <property type="component" value="Unassembled WGS sequence"/>
</dbReference>
<dbReference type="GO" id="GO:0006352">
    <property type="term" value="P:DNA-templated transcription initiation"/>
    <property type="evidence" value="ECO:0007669"/>
    <property type="project" value="InterPro"/>
</dbReference>
<reference evidence="9 11" key="2">
    <citation type="submission" date="2016-06" db="EMBL/GenBank/DDBJ databases">
        <title>Genome sequence of Oerskovia enterophila DSM 43852.</title>
        <authorList>
            <person name="Poehlein A."/>
            <person name="Jag V."/>
            <person name="Bengelsdorf F.R."/>
            <person name="Daniel R."/>
            <person name="Duerre P."/>
        </authorList>
    </citation>
    <scope>NUCLEOTIDE SEQUENCE [LARGE SCALE GENOMIC DNA]</scope>
    <source>
        <strain evidence="9 11">DSM 43852</strain>
    </source>
</reference>
<dbReference type="Gene3D" id="1.10.1740.10">
    <property type="match status" value="1"/>
</dbReference>
<comment type="caution">
    <text evidence="8">The sequence shown here is derived from an EMBL/GenBank/DDBJ whole genome shotgun (WGS) entry which is preliminary data.</text>
</comment>
<dbReference type="RefSeq" id="WP_068626800.1">
    <property type="nucleotide sequence ID" value="NZ_LRIE01000067.1"/>
</dbReference>
<dbReference type="InterPro" id="IPR013249">
    <property type="entry name" value="RNA_pol_sigma70_r4_t2"/>
</dbReference>
<reference evidence="8 10" key="1">
    <citation type="submission" date="2016-01" db="EMBL/GenBank/DDBJ databases">
        <title>Genome sequence of Oerskovia enterophila VJag, an agar and cellulose degrading bacterium.</title>
        <authorList>
            <person name="Poehlein A."/>
            <person name="Jag V."/>
            <person name="Bengelsdorf F."/>
            <person name="Duerre P."/>
            <person name="Daniel R."/>
        </authorList>
    </citation>
    <scope>NUCLEOTIDE SEQUENCE [LARGE SCALE GENOMIC DNA]</scope>
    <source>
        <strain evidence="8 10">VJag</strain>
    </source>
</reference>
<dbReference type="InterPro" id="IPR007627">
    <property type="entry name" value="RNA_pol_sigma70_r2"/>
</dbReference>
<evidence type="ECO:0000313" key="9">
    <source>
        <dbReference type="EMBL" id="OCI30183.1"/>
    </source>
</evidence>
<keyword evidence="11" id="KW-1185">Reference proteome</keyword>
<dbReference type="Proteomes" id="UP000076447">
    <property type="component" value="Unassembled WGS sequence"/>
</dbReference>
<evidence type="ECO:0000259" key="5">
    <source>
        <dbReference type="Pfam" id="PF04542"/>
    </source>
</evidence>
<dbReference type="Gene3D" id="1.10.10.10">
    <property type="entry name" value="Winged helix-like DNA-binding domain superfamily/Winged helix DNA-binding domain"/>
    <property type="match status" value="1"/>
</dbReference>
<organism evidence="8 10">
    <name type="scientific">Oerskovia enterophila</name>
    <dbReference type="NCBI Taxonomy" id="43678"/>
    <lineage>
        <taxon>Bacteria</taxon>
        <taxon>Bacillati</taxon>
        <taxon>Actinomycetota</taxon>
        <taxon>Actinomycetes</taxon>
        <taxon>Micrococcales</taxon>
        <taxon>Cellulomonadaceae</taxon>
        <taxon>Oerskovia</taxon>
    </lineage>
</organism>
<dbReference type="InterPro" id="IPR013325">
    <property type="entry name" value="RNA_pol_sigma_r2"/>
</dbReference>
<evidence type="ECO:0000256" key="2">
    <source>
        <dbReference type="ARBA" id="ARBA00023015"/>
    </source>
</evidence>
<dbReference type="EMBL" id="MAQA01000043">
    <property type="protein sequence ID" value="OCI30183.1"/>
    <property type="molecule type" value="Genomic_DNA"/>
</dbReference>
<dbReference type="InterPro" id="IPR013324">
    <property type="entry name" value="RNA_pol_sigma_r3/r4-like"/>
</dbReference>
<dbReference type="PANTHER" id="PTHR47756">
    <property type="entry name" value="BLL6612 PROTEIN-RELATED"/>
    <property type="match status" value="1"/>
</dbReference>
<feature type="domain" description="RNA polymerase sigma factor 70 region 4 type 2" evidence="6">
    <location>
        <begin position="119"/>
        <end position="169"/>
    </location>
</feature>
<sequence>MTLVDDALTSAWREHWARLLAMLVARYRRPDLAEDALADAFAAAARTWPVDGVPDSPAAWLRTAAGRRVLDRLRAEAVAVQKEPLMIVEARSAAEATDGTPGVGDDGAHLPDDRLRLVFSCCHPALSVESRAALTLRFVAGLPVPDIARLFLVQDTTMAARLTRAKKRLVAAGIPFEVPPPERLDDRLDDVASVVYLTFTAGYAPGTGPDVLRVALAGEAIRLARLLDELLPGRPVVRSLLALLVLQHSRRDARVAADGSLVLLTDQDRSRWHGEEIASGLALLASVPDGVTGLAHEYRLQASIAAAHAVAGRATDTDWGGIADLYAELETATGSPMVRLARSVAVAESEGPTVGLALIDGFEGIDESLRTNHRLPATRAELLVRAGRPAEAVASFEEAIGRCGNAAEREHLTRRLAEVREDLLG</sequence>
<dbReference type="GO" id="GO:0003677">
    <property type="term" value="F:DNA binding"/>
    <property type="evidence" value="ECO:0007669"/>
    <property type="project" value="InterPro"/>
</dbReference>
<dbReference type="AlphaFoldDB" id="A0A163RSV6"/>
<dbReference type="SUPFAM" id="SSF88659">
    <property type="entry name" value="Sigma3 and sigma4 domains of RNA polymerase sigma factors"/>
    <property type="match status" value="1"/>
</dbReference>
<dbReference type="InterPro" id="IPR036388">
    <property type="entry name" value="WH-like_DNA-bd_sf"/>
</dbReference>